<dbReference type="SUPFAM" id="SSF55920">
    <property type="entry name" value="Creatinase/aminopeptidase"/>
    <property type="match status" value="1"/>
</dbReference>
<proteinExistence type="predicted"/>
<reference evidence="3" key="1">
    <citation type="submission" date="2019-11" db="EMBL/GenBank/DDBJ databases">
        <authorList>
            <person name="Feng L."/>
        </authorList>
    </citation>
    <scope>NUCLEOTIDE SEQUENCE</scope>
    <source>
        <strain evidence="3">SsimulansLFYP27</strain>
    </source>
</reference>
<dbReference type="GO" id="GO:0016787">
    <property type="term" value="F:hydrolase activity"/>
    <property type="evidence" value="ECO:0007669"/>
    <property type="project" value="UniProtKB-KW"/>
</dbReference>
<keyword evidence="3" id="KW-0378">Hydrolase</keyword>
<feature type="domain" description="Peptidase M24" evidence="1">
    <location>
        <begin position="179"/>
        <end position="379"/>
    </location>
</feature>
<dbReference type="InterPro" id="IPR000994">
    <property type="entry name" value="Pept_M24"/>
</dbReference>
<dbReference type="SUPFAM" id="SSF53092">
    <property type="entry name" value="Creatinase/prolidase N-terminal domain"/>
    <property type="match status" value="1"/>
</dbReference>
<dbReference type="PANTHER" id="PTHR46112">
    <property type="entry name" value="AMINOPEPTIDASE"/>
    <property type="match status" value="1"/>
</dbReference>
<evidence type="ECO:0000259" key="1">
    <source>
        <dbReference type="Pfam" id="PF00557"/>
    </source>
</evidence>
<organism evidence="3">
    <name type="scientific">Staphylococcus simulans</name>
    <dbReference type="NCBI Taxonomy" id="1286"/>
    <lineage>
        <taxon>Bacteria</taxon>
        <taxon>Bacillati</taxon>
        <taxon>Bacillota</taxon>
        <taxon>Bacilli</taxon>
        <taxon>Bacillales</taxon>
        <taxon>Staphylococcaceae</taxon>
        <taxon>Staphylococcus</taxon>
    </lineage>
</organism>
<dbReference type="Gene3D" id="3.90.230.10">
    <property type="entry name" value="Creatinase/methionine aminopeptidase superfamily"/>
    <property type="match status" value="1"/>
</dbReference>
<dbReference type="InterPro" id="IPR029149">
    <property type="entry name" value="Creatin/AminoP/Spt16_N"/>
</dbReference>
<dbReference type="PANTHER" id="PTHR46112:SF2">
    <property type="entry name" value="XAA-PRO AMINOPEPTIDASE P-RELATED"/>
    <property type="match status" value="1"/>
</dbReference>
<evidence type="ECO:0000259" key="2">
    <source>
        <dbReference type="Pfam" id="PF01321"/>
    </source>
</evidence>
<dbReference type="RefSeq" id="WP_422048132.1">
    <property type="nucleotide sequence ID" value="NZ_CACRUO010000015.1"/>
</dbReference>
<protein>
    <submittedName>
        <fullName evidence="3">Putative peptidase</fullName>
        <ecNumber evidence="3">3.4.-.-</ecNumber>
    </submittedName>
</protein>
<sequence>MYNINKLKETFNKNNCDVLIAVTKENIRYFSGFSPVCKTLRPYTSDVYILIHRDDLSTINVIHSLGEIDQILDKYSDVKLNKVYTYGEFYRENFGLELSDDEKVINKYSQKNFNYSDASEALFAMLKDLKAKKILLDEEGINFKKYYELKDKLKNIDIINGSYEIKKIRSVKTEKEIQLLKKSANIIEYAINHIKNLPYTKLTEEVVVQEFNKCVASYGGIPTLPMIKIGRGAVGGQRLPNNYAEFPNETFIWFDCDICYKGYWSDVARIIISQFSQYEYHEAYGVLYQAQREAIQKIQPGMKAREVYSIVMDYATQNGMTHYKRNHVGHGIGLEPYEMPVLSKNNDQIIEENMVLCIETPYYEYGVGALHVEDLIVVKKGGNIILNQTSGELIEWSGNGDM</sequence>
<dbReference type="Pfam" id="PF00557">
    <property type="entry name" value="Peptidase_M24"/>
    <property type="match status" value="1"/>
</dbReference>
<dbReference type="EMBL" id="CACRUO010000015">
    <property type="protein sequence ID" value="VYT72732.1"/>
    <property type="molecule type" value="Genomic_DNA"/>
</dbReference>
<dbReference type="InterPro" id="IPR036005">
    <property type="entry name" value="Creatinase/aminopeptidase-like"/>
</dbReference>
<name>A0A6N2Z6E0_STASI</name>
<evidence type="ECO:0000313" key="3">
    <source>
        <dbReference type="EMBL" id="VYT72732.1"/>
    </source>
</evidence>
<accession>A0A6N2Z6E0</accession>
<dbReference type="CDD" id="cd01066">
    <property type="entry name" value="APP_MetAP"/>
    <property type="match status" value="1"/>
</dbReference>
<feature type="domain" description="Creatinase N-terminal" evidence="2">
    <location>
        <begin position="4"/>
        <end position="171"/>
    </location>
</feature>
<dbReference type="Pfam" id="PF01321">
    <property type="entry name" value="Creatinase_N"/>
    <property type="match status" value="1"/>
</dbReference>
<dbReference type="Gene3D" id="3.40.350.10">
    <property type="entry name" value="Creatinase/prolidase N-terminal domain"/>
    <property type="match status" value="1"/>
</dbReference>
<dbReference type="EC" id="3.4.-.-" evidence="3"/>
<dbReference type="InterPro" id="IPR000587">
    <property type="entry name" value="Creatinase_N"/>
</dbReference>
<gene>
    <name evidence="3" type="ORF">SSLFYP27_00486</name>
</gene>
<dbReference type="AlphaFoldDB" id="A0A6N2Z6E0"/>
<dbReference type="InterPro" id="IPR050659">
    <property type="entry name" value="Peptidase_M24B"/>
</dbReference>